<organism evidence="1 2">
    <name type="scientific">Pyrodictium delaneyi</name>
    <dbReference type="NCBI Taxonomy" id="1273541"/>
    <lineage>
        <taxon>Archaea</taxon>
        <taxon>Thermoproteota</taxon>
        <taxon>Thermoprotei</taxon>
        <taxon>Desulfurococcales</taxon>
        <taxon>Pyrodictiaceae</taxon>
        <taxon>Pyrodictium</taxon>
    </lineage>
</organism>
<proteinExistence type="predicted"/>
<comment type="caution">
    <text evidence="1">The sequence shown here is derived from an EMBL/GenBank/DDBJ whole genome shotgun (WGS) entry which is preliminary data.</text>
</comment>
<evidence type="ECO:0000313" key="1">
    <source>
        <dbReference type="EMBL" id="HIQ23485.1"/>
    </source>
</evidence>
<sequence length="81" mass="9272">MQTYSIKLRAEIRHEKIRVELSKYAGVFGLSNKTLEASINMNMCSLVENGVEMQPTIDQFYCNISSINEAIAESKCFTIYR</sequence>
<evidence type="ECO:0000313" key="2">
    <source>
        <dbReference type="Proteomes" id="UP000600071"/>
    </source>
</evidence>
<accession>A0A832ZSF5</accession>
<dbReference type="AlphaFoldDB" id="A0A832ZSF5"/>
<protein>
    <submittedName>
        <fullName evidence="1">Uncharacterized protein</fullName>
    </submittedName>
</protein>
<reference evidence="1" key="1">
    <citation type="journal article" date="2020" name="ISME J.">
        <title>Gammaproteobacteria mediating utilization of methyl-, sulfur- and petroleum organic compounds in deep ocean hydrothermal plumes.</title>
        <authorList>
            <person name="Zhou Z."/>
            <person name="Liu Y."/>
            <person name="Pan J."/>
            <person name="Cron B.R."/>
            <person name="Toner B.M."/>
            <person name="Anantharaman K."/>
            <person name="Breier J.A."/>
            <person name="Dick G.J."/>
            <person name="Li M."/>
        </authorList>
    </citation>
    <scope>NUCLEOTIDE SEQUENCE</scope>
    <source>
        <strain evidence="1">SZUA-1523</strain>
    </source>
</reference>
<dbReference type="EMBL" id="DQVR01000010">
    <property type="protein sequence ID" value="HIQ23485.1"/>
    <property type="molecule type" value="Genomic_DNA"/>
</dbReference>
<name>A0A832ZSF5_9CREN</name>
<gene>
    <name evidence="1" type="ORF">EYH50_00340</name>
</gene>
<dbReference type="Proteomes" id="UP000600071">
    <property type="component" value="Unassembled WGS sequence"/>
</dbReference>